<protein>
    <submittedName>
        <fullName evidence="1">Uncharacterized protein</fullName>
    </submittedName>
</protein>
<dbReference type="Proteomes" id="UP000316759">
    <property type="component" value="Unassembled WGS sequence"/>
</dbReference>
<proteinExistence type="predicted"/>
<comment type="caution">
    <text evidence="1">The sequence shown here is derived from an EMBL/GenBank/DDBJ whole genome shotgun (WGS) entry which is preliminary data.</text>
</comment>
<reference evidence="1 2" key="1">
    <citation type="submission" date="2019-04" db="EMBL/GenBank/DDBJ databases">
        <title>Annotation for the trematode Fasciola gigantica.</title>
        <authorList>
            <person name="Choi Y.-J."/>
        </authorList>
    </citation>
    <scope>NUCLEOTIDE SEQUENCE [LARGE SCALE GENOMIC DNA]</scope>
    <source>
        <strain evidence="1">Uganda_cow_1</strain>
    </source>
</reference>
<dbReference type="EMBL" id="SUNJ01007252">
    <property type="protein sequence ID" value="TPP62160.1"/>
    <property type="molecule type" value="Genomic_DNA"/>
</dbReference>
<evidence type="ECO:0000313" key="1">
    <source>
        <dbReference type="EMBL" id="TPP62160.1"/>
    </source>
</evidence>
<evidence type="ECO:0000313" key="2">
    <source>
        <dbReference type="Proteomes" id="UP000316759"/>
    </source>
</evidence>
<keyword evidence="2" id="KW-1185">Reference proteome</keyword>
<accession>A0A504YX74</accession>
<name>A0A504YX74_FASGI</name>
<organism evidence="1 2">
    <name type="scientific">Fasciola gigantica</name>
    <name type="common">Giant liver fluke</name>
    <dbReference type="NCBI Taxonomy" id="46835"/>
    <lineage>
        <taxon>Eukaryota</taxon>
        <taxon>Metazoa</taxon>
        <taxon>Spiralia</taxon>
        <taxon>Lophotrochozoa</taxon>
        <taxon>Platyhelminthes</taxon>
        <taxon>Trematoda</taxon>
        <taxon>Digenea</taxon>
        <taxon>Plagiorchiida</taxon>
        <taxon>Echinostomata</taxon>
        <taxon>Echinostomatoidea</taxon>
        <taxon>Fasciolidae</taxon>
        <taxon>Fasciola</taxon>
    </lineage>
</organism>
<sequence>MPLYKADLLSETKLIFRLSIYSDRTKKMLAALFLCFLLTSSNHVWAEECFDYCFEKQEICEEQCFRVRQRGPCRKRCQEENQKCELTRCGNEYAS</sequence>
<dbReference type="AlphaFoldDB" id="A0A504YX74"/>
<gene>
    <name evidence="1" type="ORF">FGIG_01155</name>
</gene>